<feature type="compositionally biased region" description="Low complexity" evidence="3">
    <location>
        <begin position="124"/>
        <end position="139"/>
    </location>
</feature>
<keyword evidence="6" id="KW-1185">Reference proteome</keyword>
<dbReference type="PANTHER" id="PTHR13266:SF1">
    <property type="entry name" value="PROTEASOME INHIBITOR PI31 SUBUNIT"/>
    <property type="match status" value="1"/>
</dbReference>
<dbReference type="GO" id="GO:0000502">
    <property type="term" value="C:proteasome complex"/>
    <property type="evidence" value="ECO:0007669"/>
    <property type="project" value="UniProtKB-KW"/>
</dbReference>
<dbReference type="Gene3D" id="3.40.1000.30">
    <property type="match status" value="1"/>
</dbReference>
<accession>A0A8X9AAR5</accession>
<reference evidence="5" key="1">
    <citation type="submission" date="2018-01" db="EMBL/GenBank/DDBJ databases">
        <authorList>
            <person name="Mao J.F."/>
        </authorList>
    </citation>
    <scope>NUCLEOTIDE SEQUENCE</scope>
    <source>
        <strain evidence="5">Huo1</strain>
        <tissue evidence="5">Leaf</tissue>
    </source>
</reference>
<reference evidence="5" key="2">
    <citation type="submission" date="2020-08" db="EMBL/GenBank/DDBJ databases">
        <title>Plant Genome Project.</title>
        <authorList>
            <person name="Zhang R.-G."/>
        </authorList>
    </citation>
    <scope>NUCLEOTIDE SEQUENCE</scope>
    <source>
        <strain evidence="5">Huo1</strain>
        <tissue evidence="5">Leaf</tissue>
    </source>
</reference>
<feature type="compositionally biased region" description="Basic and acidic residues" evidence="3">
    <location>
        <begin position="140"/>
        <end position="151"/>
    </location>
</feature>
<dbReference type="InterPro" id="IPR045128">
    <property type="entry name" value="PI31-like"/>
</dbReference>
<gene>
    <name evidence="5" type="ORF">SASPL_105444</name>
</gene>
<feature type="compositionally biased region" description="Basic and acidic residues" evidence="3">
    <location>
        <begin position="177"/>
        <end position="186"/>
    </location>
</feature>
<sequence length="186" mass="20400">MHAIARPLQQRMHHGPPAFADDALSVSCKDEVGMDGWNDVEDNYAFVFSNPDKGSKKVLVKCLVLNDKLIVDVLKEGGSEPLHLELDAGEYVQEDAGNNYGSQFNNLGKLVENVNKEILNKLDSASVSSSSKNSSTGTSIREERDRLRVGPDTEDPYILGVPPGARFDPYGPPNEPGRFEPGRFAR</sequence>
<organism evidence="5">
    <name type="scientific">Salvia splendens</name>
    <name type="common">Scarlet sage</name>
    <dbReference type="NCBI Taxonomy" id="180675"/>
    <lineage>
        <taxon>Eukaryota</taxon>
        <taxon>Viridiplantae</taxon>
        <taxon>Streptophyta</taxon>
        <taxon>Embryophyta</taxon>
        <taxon>Tracheophyta</taxon>
        <taxon>Spermatophyta</taxon>
        <taxon>Magnoliopsida</taxon>
        <taxon>eudicotyledons</taxon>
        <taxon>Gunneridae</taxon>
        <taxon>Pentapetalae</taxon>
        <taxon>asterids</taxon>
        <taxon>lamiids</taxon>
        <taxon>Lamiales</taxon>
        <taxon>Lamiaceae</taxon>
        <taxon>Nepetoideae</taxon>
        <taxon>Mentheae</taxon>
        <taxon>Salviinae</taxon>
        <taxon>Salvia</taxon>
        <taxon>Salvia subgen. Calosphace</taxon>
        <taxon>core Calosphace</taxon>
    </lineage>
</organism>
<evidence type="ECO:0000256" key="3">
    <source>
        <dbReference type="SAM" id="MobiDB-lite"/>
    </source>
</evidence>
<evidence type="ECO:0000256" key="2">
    <source>
        <dbReference type="ARBA" id="ARBA00022942"/>
    </source>
</evidence>
<evidence type="ECO:0000259" key="4">
    <source>
        <dbReference type="Pfam" id="PF11566"/>
    </source>
</evidence>
<protein>
    <recommendedName>
        <fullName evidence="4">PI31 proteasome regulator N-terminal domain-containing protein</fullName>
    </recommendedName>
</protein>
<dbReference type="GO" id="GO:0070628">
    <property type="term" value="F:proteasome binding"/>
    <property type="evidence" value="ECO:0007669"/>
    <property type="project" value="InterPro"/>
</dbReference>
<dbReference type="Pfam" id="PF11566">
    <property type="entry name" value="PI31_Prot_N"/>
    <property type="match status" value="1"/>
</dbReference>
<dbReference type="GO" id="GO:0004866">
    <property type="term" value="F:endopeptidase inhibitor activity"/>
    <property type="evidence" value="ECO:0007669"/>
    <property type="project" value="InterPro"/>
</dbReference>
<keyword evidence="2" id="KW-0647">Proteasome</keyword>
<name>A0A8X9AAR5_SALSN</name>
<dbReference type="InterPro" id="IPR021625">
    <property type="entry name" value="PI31_Prot_N"/>
</dbReference>
<dbReference type="Proteomes" id="UP000298416">
    <property type="component" value="Unassembled WGS sequence"/>
</dbReference>
<dbReference type="GO" id="GO:0043161">
    <property type="term" value="P:proteasome-mediated ubiquitin-dependent protein catabolic process"/>
    <property type="evidence" value="ECO:0007669"/>
    <property type="project" value="InterPro"/>
</dbReference>
<dbReference type="AlphaFoldDB" id="A0A8X9AAR5"/>
<evidence type="ECO:0000313" key="5">
    <source>
        <dbReference type="EMBL" id="KAG6433826.1"/>
    </source>
</evidence>
<proteinExistence type="inferred from homology"/>
<feature type="domain" description="PI31 proteasome regulator N-terminal" evidence="4">
    <location>
        <begin position="33"/>
        <end position="124"/>
    </location>
</feature>
<evidence type="ECO:0000313" key="6">
    <source>
        <dbReference type="Proteomes" id="UP000298416"/>
    </source>
</evidence>
<feature type="region of interest" description="Disordered" evidence="3">
    <location>
        <begin position="124"/>
        <end position="186"/>
    </location>
</feature>
<comment type="similarity">
    <text evidence="1">Belongs to the proteasome inhibitor PI31 family.</text>
</comment>
<dbReference type="PANTHER" id="PTHR13266">
    <property type="entry name" value="PROTEASOME INHIBITOR"/>
    <property type="match status" value="1"/>
</dbReference>
<evidence type="ECO:0000256" key="1">
    <source>
        <dbReference type="ARBA" id="ARBA00006405"/>
    </source>
</evidence>
<comment type="caution">
    <text evidence="5">The sequence shown here is derived from an EMBL/GenBank/DDBJ whole genome shotgun (WGS) entry which is preliminary data.</text>
</comment>
<dbReference type="EMBL" id="PNBA02000002">
    <property type="protein sequence ID" value="KAG6433826.1"/>
    <property type="molecule type" value="Genomic_DNA"/>
</dbReference>